<proteinExistence type="predicted"/>
<protein>
    <recommendedName>
        <fullName evidence="1">Putative beta-lactamase-inhibitor-like PepSY-like domain-containing protein</fullName>
    </recommendedName>
</protein>
<evidence type="ECO:0000259" key="1">
    <source>
        <dbReference type="Pfam" id="PF11396"/>
    </source>
</evidence>
<evidence type="ECO:0000313" key="2">
    <source>
        <dbReference type="EMBL" id="MPL72792.1"/>
    </source>
</evidence>
<reference evidence="2" key="1">
    <citation type="submission" date="2019-08" db="EMBL/GenBank/DDBJ databases">
        <authorList>
            <person name="Kucharzyk K."/>
            <person name="Murdoch R.W."/>
            <person name="Higgins S."/>
            <person name="Loffler F."/>
        </authorList>
    </citation>
    <scope>NUCLEOTIDE SEQUENCE</scope>
</reference>
<sequence length="143" mass="16691">MKKMILMLVMMFALTSCQSQENKVITFDKLPSKAQSFIKSNFSNMNILQIVKDNELFDKEYVVYFTEGSKIEFNKKGDWEDIEIKTGVPKSILNASINNFITKNHQNTKVVDINKDKRDYEVKLDNSIEIVFNLNGDFLRYDD</sequence>
<dbReference type="PROSITE" id="PS51257">
    <property type="entry name" value="PROKAR_LIPOPROTEIN"/>
    <property type="match status" value="1"/>
</dbReference>
<feature type="domain" description="Putative beta-lactamase-inhibitor-like PepSY-like" evidence="1">
    <location>
        <begin position="59"/>
        <end position="139"/>
    </location>
</feature>
<dbReference type="AlphaFoldDB" id="A0A644U310"/>
<dbReference type="Pfam" id="PF11396">
    <property type="entry name" value="PepSY_like"/>
    <property type="match status" value="2"/>
</dbReference>
<feature type="domain" description="Putative beta-lactamase-inhibitor-like PepSY-like" evidence="1">
    <location>
        <begin position="22"/>
        <end position="54"/>
    </location>
</feature>
<dbReference type="InterPro" id="IPR021533">
    <property type="entry name" value="PepSY-like"/>
</dbReference>
<name>A0A644U310_9ZZZZ</name>
<comment type="caution">
    <text evidence="2">The sequence shown here is derived from an EMBL/GenBank/DDBJ whole genome shotgun (WGS) entry which is preliminary data.</text>
</comment>
<organism evidence="2">
    <name type="scientific">bioreactor metagenome</name>
    <dbReference type="NCBI Taxonomy" id="1076179"/>
    <lineage>
        <taxon>unclassified sequences</taxon>
        <taxon>metagenomes</taxon>
        <taxon>ecological metagenomes</taxon>
    </lineage>
</organism>
<dbReference type="SUPFAM" id="SSF160574">
    <property type="entry name" value="BT0923-like"/>
    <property type="match status" value="1"/>
</dbReference>
<gene>
    <name evidence="2" type="ORF">SDC9_18582</name>
</gene>
<accession>A0A644U310</accession>
<dbReference type="EMBL" id="VSSQ01000068">
    <property type="protein sequence ID" value="MPL72792.1"/>
    <property type="molecule type" value="Genomic_DNA"/>
</dbReference>
<dbReference type="Gene3D" id="3.40.1420.30">
    <property type="match status" value="1"/>
</dbReference>